<evidence type="ECO:0000313" key="2">
    <source>
        <dbReference type="Proteomes" id="UP000053105"/>
    </source>
</evidence>
<gene>
    <name evidence="1" type="ORF">WN51_01658</name>
</gene>
<dbReference type="AlphaFoldDB" id="A0A0M8ZUG8"/>
<evidence type="ECO:0000313" key="1">
    <source>
        <dbReference type="EMBL" id="KOX71385.1"/>
    </source>
</evidence>
<accession>A0A0M8ZUG8</accession>
<sequence>MLHVDKAVLTSIIGKLSLILIPFGNTESMGKEL</sequence>
<organism evidence="1 2">
    <name type="scientific">Melipona quadrifasciata</name>
    <dbReference type="NCBI Taxonomy" id="166423"/>
    <lineage>
        <taxon>Eukaryota</taxon>
        <taxon>Metazoa</taxon>
        <taxon>Ecdysozoa</taxon>
        <taxon>Arthropoda</taxon>
        <taxon>Hexapoda</taxon>
        <taxon>Insecta</taxon>
        <taxon>Pterygota</taxon>
        <taxon>Neoptera</taxon>
        <taxon>Endopterygota</taxon>
        <taxon>Hymenoptera</taxon>
        <taxon>Apocrita</taxon>
        <taxon>Aculeata</taxon>
        <taxon>Apoidea</taxon>
        <taxon>Anthophila</taxon>
        <taxon>Apidae</taxon>
        <taxon>Melipona</taxon>
    </lineage>
</organism>
<reference evidence="1 2" key="1">
    <citation type="submission" date="2015-07" db="EMBL/GenBank/DDBJ databases">
        <title>The genome of Melipona quadrifasciata.</title>
        <authorList>
            <person name="Pan H."/>
            <person name="Kapheim K."/>
        </authorList>
    </citation>
    <scope>NUCLEOTIDE SEQUENCE [LARGE SCALE GENOMIC DNA]</scope>
    <source>
        <strain evidence="1">0111107301</strain>
        <tissue evidence="1">Whole body</tissue>
    </source>
</reference>
<keyword evidence="2" id="KW-1185">Reference proteome</keyword>
<proteinExistence type="predicted"/>
<dbReference type="EMBL" id="KQ435840">
    <property type="protein sequence ID" value="KOX71385.1"/>
    <property type="molecule type" value="Genomic_DNA"/>
</dbReference>
<protein>
    <submittedName>
        <fullName evidence="1">Uncharacterized protein</fullName>
    </submittedName>
</protein>
<dbReference type="Proteomes" id="UP000053105">
    <property type="component" value="Unassembled WGS sequence"/>
</dbReference>
<name>A0A0M8ZUG8_9HYME</name>